<evidence type="ECO:0000313" key="3">
    <source>
        <dbReference type="RefSeq" id="XP_035699125.1"/>
    </source>
</evidence>
<organism evidence="1 4">
    <name type="scientific">Branchiostoma floridae</name>
    <name type="common">Florida lancelet</name>
    <name type="synonym">Amphioxus</name>
    <dbReference type="NCBI Taxonomy" id="7739"/>
    <lineage>
        <taxon>Eukaryota</taxon>
        <taxon>Metazoa</taxon>
        <taxon>Chordata</taxon>
        <taxon>Cephalochordata</taxon>
        <taxon>Leptocardii</taxon>
        <taxon>Amphioxiformes</taxon>
        <taxon>Branchiostomatidae</taxon>
        <taxon>Branchiostoma</taxon>
    </lineage>
</organism>
<keyword evidence="1" id="KW-1185">Reference proteome</keyword>
<dbReference type="AlphaFoldDB" id="A0A9J7NC87"/>
<gene>
    <name evidence="2 3 4" type="primary">LOC118431841</name>
</gene>
<dbReference type="KEGG" id="bfo:118431841"/>
<dbReference type="OrthoDB" id="10022978at2759"/>
<evidence type="ECO:0000313" key="2">
    <source>
        <dbReference type="RefSeq" id="XP_035699124.1"/>
    </source>
</evidence>
<dbReference type="RefSeq" id="XP_035699125.1">
    <property type="nucleotide sequence ID" value="XM_035843232.1"/>
</dbReference>
<reference evidence="2 3" key="2">
    <citation type="submission" date="2025-04" db="UniProtKB">
        <authorList>
            <consortium name="RefSeq"/>
        </authorList>
    </citation>
    <scope>IDENTIFICATION</scope>
    <source>
        <strain evidence="2 3">S238N-H82</strain>
        <tissue evidence="2 3">Testes</tissue>
    </source>
</reference>
<dbReference type="RefSeq" id="XP_035699126.1">
    <property type="nucleotide sequence ID" value="XM_035843233.1"/>
</dbReference>
<proteinExistence type="predicted"/>
<name>A0A9J7NC87_BRAFL</name>
<evidence type="ECO:0000313" key="1">
    <source>
        <dbReference type="Proteomes" id="UP000001554"/>
    </source>
</evidence>
<accession>A0A9J7NC87</accession>
<dbReference type="GeneID" id="118431841"/>
<reference evidence="1" key="1">
    <citation type="journal article" date="2020" name="Nat. Ecol. Evol.">
        <title>Deeply conserved synteny resolves early events in vertebrate evolution.</title>
        <authorList>
            <person name="Simakov O."/>
            <person name="Marletaz F."/>
            <person name="Yue J.X."/>
            <person name="O'Connell B."/>
            <person name="Jenkins J."/>
            <person name="Brandt A."/>
            <person name="Calef R."/>
            <person name="Tung C.H."/>
            <person name="Huang T.K."/>
            <person name="Schmutz J."/>
            <person name="Satoh N."/>
            <person name="Yu J.K."/>
            <person name="Putnam N.H."/>
            <person name="Green R.E."/>
            <person name="Rokhsar D.S."/>
        </authorList>
    </citation>
    <scope>NUCLEOTIDE SEQUENCE [LARGE SCALE GENOMIC DNA]</scope>
    <source>
        <strain evidence="1">S238N-H82</strain>
    </source>
</reference>
<evidence type="ECO:0000313" key="4">
    <source>
        <dbReference type="RefSeq" id="XP_035699126.1"/>
    </source>
</evidence>
<dbReference type="Proteomes" id="UP000001554">
    <property type="component" value="Chromosome 15"/>
</dbReference>
<dbReference type="OMA" id="NPQYFAT"/>
<dbReference type="RefSeq" id="XP_035699124.1">
    <property type="nucleotide sequence ID" value="XM_035843231.1"/>
</dbReference>
<protein>
    <submittedName>
        <fullName evidence="2 3">Uncharacterized protein LOC118431841</fullName>
    </submittedName>
</protein>
<sequence>MSVPSRLRRHVDEEEVLDVLEANQRLSQLIQGVWEDFSKFKVKEREFMSELDGVSLSNGYTSLVTIRMIRGHVQRYPDLHPNLQTFLRMYDRLKEDGVNLVKRRIIPRMRRAQGFIPLSLRDAVNYWNSLDGTKRNLMDVSKRRASRARANATQYFATLSLLPEVIEAAAICRNTVARCCNDRSDWSPADPVPELHYRSDTESAESASV</sequence>